<name>A0AA38XH24_9EURO</name>
<evidence type="ECO:0000313" key="3">
    <source>
        <dbReference type="Proteomes" id="UP001172673"/>
    </source>
</evidence>
<dbReference type="PANTHER" id="PTHR34598">
    <property type="entry name" value="BLL6449 PROTEIN"/>
    <property type="match status" value="1"/>
</dbReference>
<protein>
    <recommendedName>
        <fullName evidence="4">Methyltransferase</fullName>
    </recommendedName>
</protein>
<accession>A0AA38XH24</accession>
<dbReference type="GO" id="GO:0016491">
    <property type="term" value="F:oxidoreductase activity"/>
    <property type="evidence" value="ECO:0007669"/>
    <property type="project" value="InterPro"/>
</dbReference>
<comment type="similarity">
    <text evidence="1">Belongs to the asaB hydroxylase/desaturase family.</text>
</comment>
<keyword evidence="3" id="KW-1185">Reference proteome</keyword>
<evidence type="ECO:0000256" key="1">
    <source>
        <dbReference type="ARBA" id="ARBA00023604"/>
    </source>
</evidence>
<comment type="caution">
    <text evidence="2">The sequence shown here is derived from an EMBL/GenBank/DDBJ whole genome shotgun (WGS) entry which is preliminary data.</text>
</comment>
<sequence>MQAPESTEVNGGGDGDVQTTVQYLQPGSQNVRYFSKGKEVNIGKYDDVSVVMHDARPNREEYTLENGGFALVQHESKVSDFNSREQLDTIYPSEIAALVKSLTGADDVVVVSPPVLRKTEAVVGLGHQPRAADVHTDWSPANAEETARRHADGDSATLSHTEISQYSRCIFVNVWRALSPPPQDWPLAVIDARTVGPDEGVGYPMVIVDKIPEVLPMVPQPYSFIEGANFNYNPDHRWCYFKDMTIDEVLVFKLYDSDRHRGSTSWRCPHTAFLNKVDGSVPRESVEVRTICYFK</sequence>
<dbReference type="EMBL" id="JAPDRK010000004">
    <property type="protein sequence ID" value="KAJ9613348.1"/>
    <property type="molecule type" value="Genomic_DNA"/>
</dbReference>
<evidence type="ECO:0000313" key="2">
    <source>
        <dbReference type="EMBL" id="KAJ9613348.1"/>
    </source>
</evidence>
<organism evidence="2 3">
    <name type="scientific">Cladophialophora chaetospira</name>
    <dbReference type="NCBI Taxonomy" id="386627"/>
    <lineage>
        <taxon>Eukaryota</taxon>
        <taxon>Fungi</taxon>
        <taxon>Dikarya</taxon>
        <taxon>Ascomycota</taxon>
        <taxon>Pezizomycotina</taxon>
        <taxon>Eurotiomycetes</taxon>
        <taxon>Chaetothyriomycetidae</taxon>
        <taxon>Chaetothyriales</taxon>
        <taxon>Herpotrichiellaceae</taxon>
        <taxon>Cladophialophora</taxon>
    </lineage>
</organism>
<dbReference type="AlphaFoldDB" id="A0AA38XH24"/>
<gene>
    <name evidence="2" type="ORF">H2200_003290</name>
</gene>
<dbReference type="PANTHER" id="PTHR34598:SF3">
    <property type="entry name" value="OXIDOREDUCTASE AN1597"/>
    <property type="match status" value="1"/>
</dbReference>
<dbReference type="InterPro" id="IPR044053">
    <property type="entry name" value="AsaB-like"/>
</dbReference>
<reference evidence="2" key="1">
    <citation type="submission" date="2022-10" db="EMBL/GenBank/DDBJ databases">
        <title>Culturing micro-colonial fungi from biological soil crusts in the Mojave desert and describing Neophaeococcomyces mojavensis, and introducing the new genera and species Taxawa tesnikishii.</title>
        <authorList>
            <person name="Kurbessoian T."/>
            <person name="Stajich J.E."/>
        </authorList>
    </citation>
    <scope>NUCLEOTIDE SEQUENCE</scope>
    <source>
        <strain evidence="2">TK_41</strain>
    </source>
</reference>
<dbReference type="Proteomes" id="UP001172673">
    <property type="component" value="Unassembled WGS sequence"/>
</dbReference>
<proteinExistence type="inferred from homology"/>
<dbReference type="NCBIfam" id="NF041278">
    <property type="entry name" value="CmcJ_NvfI_EfuI"/>
    <property type="match status" value="1"/>
</dbReference>
<evidence type="ECO:0008006" key="4">
    <source>
        <dbReference type="Google" id="ProtNLM"/>
    </source>
</evidence>